<dbReference type="Proteomes" id="UP001343724">
    <property type="component" value="Unassembled WGS sequence"/>
</dbReference>
<name>A0ABU6J0F1_9ACTN</name>
<proteinExistence type="predicted"/>
<organism evidence="1 2">
    <name type="scientific">Adlercreutzia shanghongiae</name>
    <dbReference type="NCBI Taxonomy" id="3111773"/>
    <lineage>
        <taxon>Bacteria</taxon>
        <taxon>Bacillati</taxon>
        <taxon>Actinomycetota</taxon>
        <taxon>Coriobacteriia</taxon>
        <taxon>Eggerthellales</taxon>
        <taxon>Eggerthellaceae</taxon>
        <taxon>Adlercreutzia</taxon>
    </lineage>
</organism>
<dbReference type="EMBL" id="JAYMFH010000012">
    <property type="protein sequence ID" value="MEC4295327.1"/>
    <property type="molecule type" value="Genomic_DNA"/>
</dbReference>
<evidence type="ECO:0000313" key="1">
    <source>
        <dbReference type="EMBL" id="MEC4295327.1"/>
    </source>
</evidence>
<comment type="caution">
    <text evidence="1">The sequence shown here is derived from an EMBL/GenBank/DDBJ whole genome shotgun (WGS) entry which is preliminary data.</text>
</comment>
<reference evidence="1 2" key="1">
    <citation type="submission" date="2024-01" db="EMBL/GenBank/DDBJ databases">
        <title>novel species in genus Adlercreutzia.</title>
        <authorList>
            <person name="Liu X."/>
        </authorList>
    </citation>
    <scope>NUCLEOTIDE SEQUENCE [LARGE SCALE GENOMIC DNA]</scope>
    <source>
        <strain evidence="1 2">R22</strain>
    </source>
</reference>
<evidence type="ECO:0000313" key="2">
    <source>
        <dbReference type="Proteomes" id="UP001343724"/>
    </source>
</evidence>
<dbReference type="RefSeq" id="WP_326454858.1">
    <property type="nucleotide sequence ID" value="NZ_JAYMFH010000012.1"/>
</dbReference>
<protein>
    <submittedName>
        <fullName evidence="1">Uncharacterized protein</fullName>
    </submittedName>
</protein>
<sequence>MGNVHFFPRLTEELVEKSGYKASEYELSYVSPTGDESRLALSKGRVRTASDPAEVWQLRKDGLVLEKTVIVEYPEELKGPNGVAPAGARILPCILWSNQRLTSAGVITPDELMESSRLACRFKHKFEPGSLAGDLTLETVLYVCASAPSLEPEEDILMNEPGVLLGSLERPVTIDFDGASMDFPIEEFEDLAGPLWRMQFEPWYDPREDLFSAASFVLLLNAKHPDCPKIVGGKVSNQALLQEILCEAYFLIFERVRDFHDDTAWDDMISDSNLAPDSVCSMLHWFSQRGEEPFDWSTPEGRMLSIKKIVDQSFVEGAGDE</sequence>
<keyword evidence="2" id="KW-1185">Reference proteome</keyword>
<gene>
    <name evidence="1" type="ORF">VJ920_08380</name>
</gene>
<accession>A0ABU6J0F1</accession>